<dbReference type="Proteomes" id="UP000077852">
    <property type="component" value="Unassembled WGS sequence"/>
</dbReference>
<dbReference type="EMBL" id="LVHG01000044">
    <property type="protein sequence ID" value="OAK63586.1"/>
    <property type="molecule type" value="Genomic_DNA"/>
</dbReference>
<reference evidence="1 2" key="1">
    <citation type="submission" date="2016-03" db="EMBL/GenBank/DDBJ databases">
        <title>Genome sequence of Variovorax paradoxus KB5.</title>
        <authorList>
            <person name="Jeong H."/>
            <person name="Hong C.E."/>
            <person name="Jo S.H."/>
            <person name="Park J.M."/>
        </authorList>
    </citation>
    <scope>NUCLEOTIDE SEQUENCE [LARGE SCALE GENOMIC DNA]</scope>
    <source>
        <strain evidence="1 2">KB5</strain>
    </source>
</reference>
<dbReference type="Pfam" id="PF12059">
    <property type="entry name" value="DUF3540"/>
    <property type="match status" value="1"/>
</dbReference>
<dbReference type="InterPro" id="IPR021927">
    <property type="entry name" value="DUF3540"/>
</dbReference>
<organism evidence="1 2">
    <name type="scientific">Variovorax paradoxus</name>
    <dbReference type="NCBI Taxonomy" id="34073"/>
    <lineage>
        <taxon>Bacteria</taxon>
        <taxon>Pseudomonadati</taxon>
        <taxon>Pseudomonadota</taxon>
        <taxon>Betaproteobacteria</taxon>
        <taxon>Burkholderiales</taxon>
        <taxon>Comamonadaceae</taxon>
        <taxon>Variovorax</taxon>
    </lineage>
</organism>
<name>A0AA91DNA5_VARPD</name>
<proteinExistence type="predicted"/>
<dbReference type="RefSeq" id="WP_081268121.1">
    <property type="nucleotide sequence ID" value="NZ_LVHG01000044.1"/>
</dbReference>
<accession>A0AA91DNA5</accession>
<evidence type="ECO:0008006" key="3">
    <source>
        <dbReference type="Google" id="ProtNLM"/>
    </source>
</evidence>
<evidence type="ECO:0000313" key="1">
    <source>
        <dbReference type="EMBL" id="OAK63586.1"/>
    </source>
</evidence>
<gene>
    <name evidence="1" type="ORF">A3K87_15950</name>
</gene>
<comment type="caution">
    <text evidence="1">The sequence shown here is derived from an EMBL/GenBank/DDBJ whole genome shotgun (WGS) entry which is preliminary data.</text>
</comment>
<protein>
    <recommendedName>
        <fullName evidence="3">DUF3540 domain-containing protein</fullName>
    </recommendedName>
</protein>
<evidence type="ECO:0000313" key="2">
    <source>
        <dbReference type="Proteomes" id="UP000077852"/>
    </source>
</evidence>
<dbReference type="AlphaFoldDB" id="A0AA91DNA5"/>
<sequence length="218" mass="23541">MNVVALHAEPPSRAQVQEPVHFIGRLAGFRADGRILVEDEAGATWACRRAASCLLMPRTGDTVMLSGPDRLRVYLIAVIEQADPSASRIEAAGDLTLATTRGGNVSIESDADLRLHGAAMLQMQAERAEARFTHSRLTSEAADATIGHLRLVGKVFESVADRVVQMARNALRLVEETDRARVGHLDQEATGTVRLHGQHTVVTGQELVKVDAAQIHMG</sequence>